<dbReference type="Proteomes" id="UP000053660">
    <property type="component" value="Unassembled WGS sequence"/>
</dbReference>
<reference evidence="2 3" key="1">
    <citation type="submission" date="2014-03" db="EMBL/GenBank/DDBJ databases">
        <title>Draft genome of the hookworm Oesophagostomum dentatum.</title>
        <authorList>
            <person name="Mitreva M."/>
        </authorList>
    </citation>
    <scope>NUCLEOTIDE SEQUENCE [LARGE SCALE GENOMIC DNA]</scope>
    <source>
        <strain evidence="2 3">OD-Hann</strain>
    </source>
</reference>
<dbReference type="EMBL" id="KN551471">
    <property type="protein sequence ID" value="KHJ92254.1"/>
    <property type="molecule type" value="Genomic_DNA"/>
</dbReference>
<feature type="region of interest" description="Disordered" evidence="1">
    <location>
        <begin position="163"/>
        <end position="191"/>
    </location>
</feature>
<sequence length="234" mass="25635">MSRSSHVDAEAYAQELNRKRILQVDNDNENNENGTSDKIAFGAAGQFDTDVYGSVRGNRSGKYLDSINTADEDDIDEDTIAPMPKKSVNAPAKFIQEAAHTGGDEPDPFAETRTKTIIERQASKYAERARHRAISPERVDAFIDQTPDQRNRDYAEIMKEQQYKEEKGKVLGAGSATPSSATPGGAPRKRLGISSISADAATPHVARWEETPAHANATDATPSINRHVIITNFH</sequence>
<dbReference type="PANTHER" id="PTHR12097">
    <property type="entry name" value="SPLICING FACTOR 3B, SUBUNIT 1-RELATED"/>
    <property type="match status" value="1"/>
</dbReference>
<evidence type="ECO:0000313" key="2">
    <source>
        <dbReference type="EMBL" id="KHJ92254.1"/>
    </source>
</evidence>
<organism evidence="2 3">
    <name type="scientific">Oesophagostomum dentatum</name>
    <name type="common">Nodular worm</name>
    <dbReference type="NCBI Taxonomy" id="61180"/>
    <lineage>
        <taxon>Eukaryota</taxon>
        <taxon>Metazoa</taxon>
        <taxon>Ecdysozoa</taxon>
        <taxon>Nematoda</taxon>
        <taxon>Chromadorea</taxon>
        <taxon>Rhabditida</taxon>
        <taxon>Rhabditina</taxon>
        <taxon>Rhabditomorpha</taxon>
        <taxon>Strongyloidea</taxon>
        <taxon>Strongylidae</taxon>
        <taxon>Oesophagostomum</taxon>
    </lineage>
</organism>
<dbReference type="InterPro" id="IPR038737">
    <property type="entry name" value="SF3b_su1-like"/>
</dbReference>
<feature type="region of interest" description="Disordered" evidence="1">
    <location>
        <begin position="20"/>
        <end position="43"/>
    </location>
</feature>
<accession>A0A0B1T4U4</accession>
<proteinExistence type="predicted"/>
<dbReference type="AlphaFoldDB" id="A0A0B1T4U4"/>
<name>A0A0B1T4U4_OESDE</name>
<dbReference type="GO" id="GO:0003729">
    <property type="term" value="F:mRNA binding"/>
    <property type="evidence" value="ECO:0007669"/>
    <property type="project" value="InterPro"/>
</dbReference>
<protein>
    <submittedName>
        <fullName evidence="2">Uncharacterized protein</fullName>
    </submittedName>
</protein>
<evidence type="ECO:0000313" key="3">
    <source>
        <dbReference type="Proteomes" id="UP000053660"/>
    </source>
</evidence>
<evidence type="ECO:0000256" key="1">
    <source>
        <dbReference type="SAM" id="MobiDB-lite"/>
    </source>
</evidence>
<dbReference type="OrthoDB" id="438939at2759"/>
<gene>
    <name evidence="2" type="ORF">OESDEN_07863</name>
</gene>
<dbReference type="GO" id="GO:0000245">
    <property type="term" value="P:spliceosomal complex assembly"/>
    <property type="evidence" value="ECO:0007669"/>
    <property type="project" value="InterPro"/>
</dbReference>
<keyword evidence="3" id="KW-1185">Reference proteome</keyword>